<sequence>MFHAFASAVSGGALGTLAIHLSGMAAVGMVGGGAGIGAAAGPVGAAVGALAGLAVYGVVRAIGG</sequence>
<proteinExistence type="predicted"/>
<organism evidence="2 3">
    <name type="scientific">Leptolyngbya foveolarum</name>
    <dbReference type="NCBI Taxonomy" id="47253"/>
    <lineage>
        <taxon>Bacteria</taxon>
        <taxon>Bacillati</taxon>
        <taxon>Cyanobacteriota</taxon>
        <taxon>Cyanophyceae</taxon>
        <taxon>Leptolyngbyales</taxon>
        <taxon>Leptolyngbyaceae</taxon>
        <taxon>Leptolyngbya group</taxon>
        <taxon>Leptolyngbya</taxon>
    </lineage>
</organism>
<evidence type="ECO:0000313" key="2">
    <source>
        <dbReference type="EMBL" id="PZO08328.1"/>
    </source>
</evidence>
<comment type="caution">
    <text evidence="2">The sequence shown here is derived from an EMBL/GenBank/DDBJ whole genome shotgun (WGS) entry which is preliminary data.</text>
</comment>
<keyword evidence="1" id="KW-1133">Transmembrane helix</keyword>
<feature type="transmembrane region" description="Helical" evidence="1">
    <location>
        <begin position="34"/>
        <end position="59"/>
    </location>
</feature>
<dbReference type="EMBL" id="QBMC01000281">
    <property type="protein sequence ID" value="PZO08328.1"/>
    <property type="molecule type" value="Genomic_DNA"/>
</dbReference>
<evidence type="ECO:0000313" key="3">
    <source>
        <dbReference type="Proteomes" id="UP000249354"/>
    </source>
</evidence>
<keyword evidence="1" id="KW-0472">Membrane</keyword>
<evidence type="ECO:0000256" key="1">
    <source>
        <dbReference type="SAM" id="Phobius"/>
    </source>
</evidence>
<gene>
    <name evidence="2" type="ORF">DCF25_22315</name>
</gene>
<reference evidence="2 3" key="2">
    <citation type="submission" date="2018-06" db="EMBL/GenBank/DDBJ databases">
        <title>Metagenomic assembly of (sub)arctic Cyanobacteria and their associated microbiome from non-axenic cultures.</title>
        <authorList>
            <person name="Baurain D."/>
        </authorList>
    </citation>
    <scope>NUCLEOTIDE SEQUENCE [LARGE SCALE GENOMIC DNA]</scope>
    <source>
        <strain evidence="2">ULC129bin1</strain>
    </source>
</reference>
<dbReference type="Proteomes" id="UP000249354">
    <property type="component" value="Unassembled WGS sequence"/>
</dbReference>
<reference evidence="3" key="1">
    <citation type="submission" date="2018-04" db="EMBL/GenBank/DDBJ databases">
        <authorList>
            <person name="Cornet L."/>
        </authorList>
    </citation>
    <scope>NUCLEOTIDE SEQUENCE [LARGE SCALE GENOMIC DNA]</scope>
</reference>
<name>A0A2W4VML3_9CYAN</name>
<protein>
    <submittedName>
        <fullName evidence="2">Uncharacterized protein</fullName>
    </submittedName>
</protein>
<accession>A0A2W4VML3</accession>
<dbReference type="AlphaFoldDB" id="A0A2W4VML3"/>
<keyword evidence="1" id="KW-0812">Transmembrane</keyword>